<gene>
    <name evidence="1" type="ORF">TSAR_007141</name>
</gene>
<proteinExistence type="predicted"/>
<accession>A0A232EEC8</accession>
<evidence type="ECO:0000313" key="1">
    <source>
        <dbReference type="EMBL" id="OXU16726.1"/>
    </source>
</evidence>
<comment type="caution">
    <text evidence="1">The sequence shown here is derived from an EMBL/GenBank/DDBJ whole genome shotgun (WGS) entry which is preliminary data.</text>
</comment>
<dbReference type="EMBL" id="NNAY01005359">
    <property type="protein sequence ID" value="OXU16726.1"/>
    <property type="molecule type" value="Genomic_DNA"/>
</dbReference>
<name>A0A232EEC8_9HYME</name>
<protein>
    <submittedName>
        <fullName evidence="1">Uncharacterized protein</fullName>
    </submittedName>
</protein>
<organism evidence="1 2">
    <name type="scientific">Trichomalopsis sarcophagae</name>
    <dbReference type="NCBI Taxonomy" id="543379"/>
    <lineage>
        <taxon>Eukaryota</taxon>
        <taxon>Metazoa</taxon>
        <taxon>Ecdysozoa</taxon>
        <taxon>Arthropoda</taxon>
        <taxon>Hexapoda</taxon>
        <taxon>Insecta</taxon>
        <taxon>Pterygota</taxon>
        <taxon>Neoptera</taxon>
        <taxon>Endopterygota</taxon>
        <taxon>Hymenoptera</taxon>
        <taxon>Apocrita</taxon>
        <taxon>Proctotrupomorpha</taxon>
        <taxon>Chalcidoidea</taxon>
        <taxon>Pteromalidae</taxon>
        <taxon>Pteromalinae</taxon>
        <taxon>Trichomalopsis</taxon>
    </lineage>
</organism>
<dbReference type="Proteomes" id="UP000215335">
    <property type="component" value="Unassembled WGS sequence"/>
</dbReference>
<reference evidence="1 2" key="1">
    <citation type="journal article" date="2017" name="Curr. Biol.">
        <title>The Evolution of Venom by Co-option of Single-Copy Genes.</title>
        <authorList>
            <person name="Martinson E.O."/>
            <person name="Mrinalini"/>
            <person name="Kelkar Y.D."/>
            <person name="Chang C.H."/>
            <person name="Werren J.H."/>
        </authorList>
    </citation>
    <scope>NUCLEOTIDE SEQUENCE [LARGE SCALE GENOMIC DNA]</scope>
    <source>
        <strain evidence="1 2">Alberta</strain>
        <tissue evidence="1">Whole body</tissue>
    </source>
</reference>
<sequence length="87" mass="10110">MLKVTNDEFDVCFFALSLVKLFRNSLPSYFSLNCLSSTMHPECYGFGIKKMQMRLYMKVEFISARMNSTQYIVTTCQHKLSCKISTL</sequence>
<dbReference type="AlphaFoldDB" id="A0A232EEC8"/>
<evidence type="ECO:0000313" key="2">
    <source>
        <dbReference type="Proteomes" id="UP000215335"/>
    </source>
</evidence>
<keyword evidence="2" id="KW-1185">Reference proteome</keyword>